<dbReference type="AlphaFoldDB" id="A0A9W4KIM3"/>
<organism evidence="3 4">
    <name type="scientific">Penicillium egyptiacum</name>
    <dbReference type="NCBI Taxonomy" id="1303716"/>
    <lineage>
        <taxon>Eukaryota</taxon>
        <taxon>Fungi</taxon>
        <taxon>Dikarya</taxon>
        <taxon>Ascomycota</taxon>
        <taxon>Pezizomycotina</taxon>
        <taxon>Eurotiomycetes</taxon>
        <taxon>Eurotiomycetidae</taxon>
        <taxon>Eurotiales</taxon>
        <taxon>Aspergillaceae</taxon>
        <taxon>Penicillium</taxon>
    </lineage>
</organism>
<feature type="domain" description="AB hydrolase-1" evidence="2">
    <location>
        <begin position="133"/>
        <end position="262"/>
    </location>
</feature>
<evidence type="ECO:0000256" key="1">
    <source>
        <dbReference type="SAM" id="MobiDB-lite"/>
    </source>
</evidence>
<dbReference type="EMBL" id="CAJVRC010000901">
    <property type="protein sequence ID" value="CAG8909501.1"/>
    <property type="molecule type" value="Genomic_DNA"/>
</dbReference>
<dbReference type="InterPro" id="IPR000073">
    <property type="entry name" value="AB_hydrolase_1"/>
</dbReference>
<gene>
    <name evidence="3" type="ORF">PEGY_LOCUS10294</name>
</gene>
<dbReference type="GO" id="GO:0017000">
    <property type="term" value="P:antibiotic biosynthetic process"/>
    <property type="evidence" value="ECO:0007669"/>
    <property type="project" value="UniProtKB-ARBA"/>
</dbReference>
<dbReference type="InterPro" id="IPR029058">
    <property type="entry name" value="AB_hydrolase_fold"/>
</dbReference>
<reference evidence="3" key="1">
    <citation type="submission" date="2021-07" db="EMBL/GenBank/DDBJ databases">
        <authorList>
            <person name="Branca A.L. A."/>
        </authorList>
    </citation>
    <scope>NUCLEOTIDE SEQUENCE</scope>
</reference>
<name>A0A9W4KIM3_9EURO</name>
<dbReference type="SUPFAM" id="SSF53474">
    <property type="entry name" value="alpha/beta-Hydrolases"/>
    <property type="match status" value="2"/>
</dbReference>
<evidence type="ECO:0000259" key="2">
    <source>
        <dbReference type="Pfam" id="PF12697"/>
    </source>
</evidence>
<comment type="caution">
    <text evidence="3">The sequence shown here is derived from an EMBL/GenBank/DDBJ whole genome shotgun (WGS) entry which is preliminary data.</text>
</comment>
<dbReference type="GO" id="GO:0072330">
    <property type="term" value="P:monocarboxylic acid biosynthetic process"/>
    <property type="evidence" value="ECO:0007669"/>
    <property type="project" value="UniProtKB-ARBA"/>
</dbReference>
<evidence type="ECO:0000313" key="3">
    <source>
        <dbReference type="EMBL" id="CAG8909501.1"/>
    </source>
</evidence>
<proteinExistence type="predicted"/>
<evidence type="ECO:0000313" key="4">
    <source>
        <dbReference type="Proteomes" id="UP001154252"/>
    </source>
</evidence>
<protein>
    <recommendedName>
        <fullName evidence="2">AB hydrolase-1 domain-containing protein</fullName>
    </recommendedName>
</protein>
<accession>A0A9W4KIM3</accession>
<dbReference type="Gene3D" id="3.40.50.1820">
    <property type="entry name" value="alpha/beta hydrolase"/>
    <property type="match status" value="1"/>
</dbReference>
<sequence>MSSPFRIVEHVVPTQHIREYPGATANDQEEPLHLAVKQYIPLDNPNPQPGDITIIGAHANGFPKELYEPLWEEIYARSKQNGMRIRSIWMADVAHEGQSSVINEDSLGNDRMQYGCLVSSNHDANLITASWFDHPRDLLHLINVKRAEMPRPIVGIGHSMGGAHLTQLCLMHPRLIHTLILLDPVIQRQTTQLDGLSLQNNKREIAKTTQLSTHRRDIWPSRQAAAEGFRRSPFYQAWDPRVLSRWIEHGLRDLPTAIHPLDPKTRTDKTTGPPVTLRTPLHQEVFTFSRPNYSHIPNSTKPVNRVTHPDLDATHQDSYPFYRPEPARIFSQLPFLRPSVLYIFAGKSDMCLPAMRADKLANTGTGLGGSGGVAAGRVRDVFLEGFGHLLAQEAVNECADAAVCWLAPEIRRWRAEEDSFRAAWSRKSKIEKVTVDAEWLKKVPAPVRRPKKAVQNGESKL</sequence>
<dbReference type="Pfam" id="PF12697">
    <property type="entry name" value="Abhydrolase_6"/>
    <property type="match status" value="1"/>
</dbReference>
<dbReference type="Proteomes" id="UP001154252">
    <property type="component" value="Unassembled WGS sequence"/>
</dbReference>
<feature type="region of interest" description="Disordered" evidence="1">
    <location>
        <begin position="258"/>
        <end position="277"/>
    </location>
</feature>
<dbReference type="OrthoDB" id="94039at2759"/>
<keyword evidence="4" id="KW-1185">Reference proteome</keyword>